<evidence type="ECO:0000313" key="2">
    <source>
        <dbReference type="EMBL" id="BAM86882.1"/>
    </source>
</evidence>
<evidence type="ECO:0000256" key="1">
    <source>
        <dbReference type="SAM" id="MobiDB-lite"/>
    </source>
</evidence>
<feature type="compositionally biased region" description="Basic and acidic residues" evidence="1">
    <location>
        <begin position="65"/>
        <end position="89"/>
    </location>
</feature>
<keyword evidence="3" id="KW-1185">Reference proteome</keyword>
<proteinExistence type="predicted"/>
<dbReference type="HOGENOM" id="CLU_2217991_0_0_5"/>
<sequence length="106" mass="11546">MDRLGACLTNDIDEPRLAGIDGLGTKIAIGIRDAPAPFASQELEEVTVRPAKRRLKRQMQPIEAQGDRDDETTHCLRPDRLEGHLDPDGGRVQAHAASLGSWAPIV</sequence>
<dbReference type="Proteomes" id="UP000011841">
    <property type="component" value="Chromosome"/>
</dbReference>
<accession>M4Z291</accession>
<reference evidence="2 3" key="1">
    <citation type="journal article" date="2013" name="Appl. Environ. Microbiol.">
        <title>Genome analysis suggests that the soil oligotrophic bacterium Agromonas oligotrophica (Bradyrhizobium oligotrophicum) is a nitrogen-fixing symbiont of Aeschynomene indica.</title>
        <authorList>
            <person name="Okubo T."/>
            <person name="Fukushima S."/>
            <person name="Itakura M."/>
            <person name="Oshima K."/>
            <person name="Longtonglang A."/>
            <person name="Teaumroong N."/>
            <person name="Mitsui H."/>
            <person name="Hattori M."/>
            <person name="Hattori R."/>
            <person name="Hattori T."/>
            <person name="Minamisawa K."/>
        </authorList>
    </citation>
    <scope>NUCLEOTIDE SEQUENCE [LARGE SCALE GENOMIC DNA]</scope>
    <source>
        <strain evidence="2 3">S58</strain>
    </source>
</reference>
<feature type="region of interest" description="Disordered" evidence="1">
    <location>
        <begin position="54"/>
        <end position="106"/>
    </location>
</feature>
<name>M4Z291_9BRAD</name>
<protein>
    <submittedName>
        <fullName evidence="2">Uncharacterized protein</fullName>
    </submittedName>
</protein>
<dbReference type="KEGG" id="aol:S58_08710"/>
<gene>
    <name evidence="2" type="ORF">S58_08710</name>
</gene>
<dbReference type="PATRIC" id="fig|1245469.3.peg.890"/>
<dbReference type="AlphaFoldDB" id="M4Z291"/>
<organism evidence="2 3">
    <name type="scientific">Bradyrhizobium oligotrophicum S58</name>
    <dbReference type="NCBI Taxonomy" id="1245469"/>
    <lineage>
        <taxon>Bacteria</taxon>
        <taxon>Pseudomonadati</taxon>
        <taxon>Pseudomonadota</taxon>
        <taxon>Alphaproteobacteria</taxon>
        <taxon>Hyphomicrobiales</taxon>
        <taxon>Nitrobacteraceae</taxon>
        <taxon>Bradyrhizobium</taxon>
    </lineage>
</organism>
<dbReference type="EMBL" id="AP012603">
    <property type="protein sequence ID" value="BAM86882.1"/>
    <property type="molecule type" value="Genomic_DNA"/>
</dbReference>
<evidence type="ECO:0000313" key="3">
    <source>
        <dbReference type="Proteomes" id="UP000011841"/>
    </source>
</evidence>